<proteinExistence type="predicted"/>
<dbReference type="PANTHER" id="PTHR30606">
    <property type="entry name" value="LIPID A BIOSYNTHESIS LAUROYL ACYLTRANSFERASE"/>
    <property type="match status" value="1"/>
</dbReference>
<comment type="subcellular location">
    <subcellularLocation>
        <location evidence="1">Cell inner membrane</location>
    </subcellularLocation>
</comment>
<evidence type="ECO:0000256" key="3">
    <source>
        <dbReference type="ARBA" id="ARBA00022519"/>
    </source>
</evidence>
<keyword evidence="6 7" id="KW-0012">Acyltransferase</keyword>
<evidence type="ECO:0000313" key="7">
    <source>
        <dbReference type="EMBL" id="GAA1779900.1"/>
    </source>
</evidence>
<dbReference type="NCBIfam" id="NF005919">
    <property type="entry name" value="PRK07920.1"/>
    <property type="match status" value="1"/>
</dbReference>
<keyword evidence="3" id="KW-0997">Cell inner membrane</keyword>
<keyword evidence="2" id="KW-1003">Cell membrane</keyword>
<dbReference type="Pfam" id="PF03279">
    <property type="entry name" value="Lip_A_acyltrans"/>
    <property type="match status" value="1"/>
</dbReference>
<gene>
    <name evidence="7" type="ORF">GCM10009811_01520</name>
</gene>
<keyword evidence="5" id="KW-0472">Membrane</keyword>
<dbReference type="PANTHER" id="PTHR30606:SF10">
    <property type="entry name" value="PHOSPHATIDYLINOSITOL MANNOSIDE ACYLTRANSFERASE"/>
    <property type="match status" value="1"/>
</dbReference>
<sequence>MILRPPSPLALARKLPLPGMPLDQVSVAGYRLGWAGVRALPEGAAYALFDRLADASVQRGGKGVDRLRTNYARVRPDLSAAELDALVRAGMRAYLRYFCEAFRLPTMSPEDVRARVRVEGDGPIRERLSQGRPVVCFLAHMGNWDLAGAWCCAELGRVVTVAERLKPEAVFEEFLNFRTSLGMTIIPLDSDSFARLRAETRGPVVVPLLADRDLTGGGLTVDFCGHPARMAPGPAALALTTRSALHPVSIRHEQRAGGGWGIVITFHEEIAPPTSGTTREKTQVMTQECARVLGEAITRHTQDWHMLQRVFVADVGGRA</sequence>
<name>A0ABP4XL96_9MICO</name>
<evidence type="ECO:0000256" key="1">
    <source>
        <dbReference type="ARBA" id="ARBA00004533"/>
    </source>
</evidence>
<evidence type="ECO:0000256" key="5">
    <source>
        <dbReference type="ARBA" id="ARBA00023136"/>
    </source>
</evidence>
<evidence type="ECO:0000256" key="4">
    <source>
        <dbReference type="ARBA" id="ARBA00022679"/>
    </source>
</evidence>
<evidence type="ECO:0000256" key="6">
    <source>
        <dbReference type="ARBA" id="ARBA00023315"/>
    </source>
</evidence>
<dbReference type="Proteomes" id="UP001499938">
    <property type="component" value="Unassembled WGS sequence"/>
</dbReference>
<protein>
    <submittedName>
        <fullName evidence="7">Phosphatidylinositol mannoside acyltransferase</fullName>
    </submittedName>
</protein>
<organism evidence="7 8">
    <name type="scientific">Nostocoides veronense</name>
    <dbReference type="NCBI Taxonomy" id="330836"/>
    <lineage>
        <taxon>Bacteria</taxon>
        <taxon>Bacillati</taxon>
        <taxon>Actinomycetota</taxon>
        <taxon>Actinomycetes</taxon>
        <taxon>Micrococcales</taxon>
        <taxon>Intrasporangiaceae</taxon>
        <taxon>Nostocoides</taxon>
    </lineage>
</organism>
<dbReference type="EMBL" id="BAAAPO010000003">
    <property type="protein sequence ID" value="GAA1779900.1"/>
    <property type="molecule type" value="Genomic_DNA"/>
</dbReference>
<keyword evidence="8" id="KW-1185">Reference proteome</keyword>
<reference evidence="8" key="1">
    <citation type="journal article" date="2019" name="Int. J. Syst. Evol. Microbiol.">
        <title>The Global Catalogue of Microorganisms (GCM) 10K type strain sequencing project: providing services to taxonomists for standard genome sequencing and annotation.</title>
        <authorList>
            <consortium name="The Broad Institute Genomics Platform"/>
            <consortium name="The Broad Institute Genome Sequencing Center for Infectious Disease"/>
            <person name="Wu L."/>
            <person name="Ma J."/>
        </authorList>
    </citation>
    <scope>NUCLEOTIDE SEQUENCE [LARGE SCALE GENOMIC DNA]</scope>
    <source>
        <strain evidence="8">JCM 15592</strain>
    </source>
</reference>
<evidence type="ECO:0000313" key="8">
    <source>
        <dbReference type="Proteomes" id="UP001499938"/>
    </source>
</evidence>
<dbReference type="RefSeq" id="WP_344079858.1">
    <property type="nucleotide sequence ID" value="NZ_BAAAPO010000003.1"/>
</dbReference>
<comment type="caution">
    <text evidence="7">The sequence shown here is derived from an EMBL/GenBank/DDBJ whole genome shotgun (WGS) entry which is preliminary data.</text>
</comment>
<keyword evidence="4" id="KW-0808">Transferase</keyword>
<evidence type="ECO:0000256" key="2">
    <source>
        <dbReference type="ARBA" id="ARBA00022475"/>
    </source>
</evidence>
<accession>A0ABP4XL96</accession>
<dbReference type="CDD" id="cd07984">
    <property type="entry name" value="LPLAT_LABLAT-like"/>
    <property type="match status" value="1"/>
</dbReference>
<dbReference type="InterPro" id="IPR004960">
    <property type="entry name" value="LipA_acyltrans"/>
</dbReference>
<dbReference type="GO" id="GO:0016746">
    <property type="term" value="F:acyltransferase activity"/>
    <property type="evidence" value="ECO:0007669"/>
    <property type="project" value="UniProtKB-KW"/>
</dbReference>